<protein>
    <submittedName>
        <fullName evidence="2">Uncharacterized conserved protein</fullName>
    </submittedName>
</protein>
<evidence type="ECO:0000313" key="2">
    <source>
        <dbReference type="EMBL" id="CDK30440.1"/>
    </source>
</evidence>
<gene>
    <name evidence="2" type="ORF">BABL1_gene_577</name>
</gene>
<dbReference type="RefSeq" id="WP_023791566.1">
    <property type="nucleotide sequence ID" value="NC_023003.1"/>
</dbReference>
<dbReference type="Proteomes" id="UP000018769">
    <property type="component" value="Chromosome I"/>
</dbReference>
<dbReference type="KEGG" id="dpb:BABL1_gene_577"/>
<dbReference type="OrthoDB" id="180075at2"/>
<dbReference type="HOGENOM" id="CLU_042259_1_0_7"/>
<dbReference type="AlphaFoldDB" id="V6DFU5"/>
<evidence type="ECO:0000313" key="3">
    <source>
        <dbReference type="Proteomes" id="UP000018769"/>
    </source>
</evidence>
<evidence type="ECO:0000256" key="1">
    <source>
        <dbReference type="SAM" id="Phobius"/>
    </source>
</evidence>
<name>V6DFU5_9BACT</name>
<sequence>MQTKSASPQIFSGNIFIFYCFDVADDIDLESVKDKQLLLRQPLLLSKYFKNYHTPLAVELPHPHSSSKCISAKLHEFGVISLAYKIPFKENLVDLRQQINDIEDEYREQSVIDAGAIFKKIKSETKQPRFFHLRTSYVVIQINPEPDIDINQLKEESGSIIASMLRFEIEVLSEYQKNEILASAIGYYRGDLIIIDAYAAFVYDDEYEEYLDIFEFANVQQLELQYFDRLLDQQLNTVYERQMKKSNFRSYLPLFDVLKSNPVEELGNLKVDISVITERLESSIKLSGEAYFSELYSLIVEKLDINTWKESINRKLDIIKDVSTVYQNKVESAREDLTSGLIIILIFIELVIGILSYLK</sequence>
<dbReference type="eggNOG" id="COG1723">
    <property type="taxonomic scope" value="Bacteria"/>
</dbReference>
<keyword evidence="1" id="KW-0812">Transmembrane</keyword>
<keyword evidence="1" id="KW-0472">Membrane</keyword>
<feature type="transmembrane region" description="Helical" evidence="1">
    <location>
        <begin position="337"/>
        <end position="358"/>
    </location>
</feature>
<dbReference type="EMBL" id="HG793133">
    <property type="protein sequence ID" value="CDK30440.1"/>
    <property type="molecule type" value="Genomic_DNA"/>
</dbReference>
<organism evidence="2 3">
    <name type="scientific">Candidatus Babela massiliensis</name>
    <dbReference type="NCBI Taxonomy" id="673862"/>
    <lineage>
        <taxon>Bacteria</taxon>
        <taxon>Candidatus Babelota</taxon>
        <taxon>Candidatus Babeliae</taxon>
        <taxon>Candidatus Babeliales</taxon>
        <taxon>Candidatus Babeliaceae</taxon>
        <taxon>Candidatus Babela</taxon>
    </lineage>
</organism>
<keyword evidence="1" id="KW-1133">Transmembrane helix</keyword>
<accession>V6DFU5</accession>
<keyword evidence="3" id="KW-1185">Reference proteome</keyword>
<dbReference type="STRING" id="673862.BABL1_gene_577"/>
<proteinExistence type="predicted"/>
<reference evidence="2 3" key="1">
    <citation type="journal article" date="2015" name="Biol. Direct">
        <title>Babela massiliensis, a representative of a widespread bacterial phylum with unusual adaptations to parasitism in amoebae.</title>
        <authorList>
            <person name="Pagnier I."/>
            <person name="Yutin N."/>
            <person name="Croce O."/>
            <person name="Makarova K.S."/>
            <person name="Wolf Y.I."/>
            <person name="Benamar S."/>
            <person name="Raoult D."/>
            <person name="Koonin E.V."/>
            <person name="La Scola B."/>
        </authorList>
    </citation>
    <scope>NUCLEOTIDE SEQUENCE [LARGE SCALE GENOMIC DNA]</scope>
    <source>
        <strain evidence="3">BABL1</strain>
    </source>
</reference>